<dbReference type="InterPro" id="IPR012336">
    <property type="entry name" value="Thioredoxin-like_fold"/>
</dbReference>
<name>A0A6P8WCK7_DROAB</name>
<gene>
    <name evidence="5" type="primary">LOC117566043</name>
</gene>
<evidence type="ECO:0000259" key="3">
    <source>
        <dbReference type="PROSITE" id="PS51352"/>
    </source>
</evidence>
<dbReference type="InterPro" id="IPR001258">
    <property type="entry name" value="NHL_repeat"/>
</dbReference>
<dbReference type="InterPro" id="IPR036249">
    <property type="entry name" value="Thioredoxin-like_sf"/>
</dbReference>
<dbReference type="Gene3D" id="3.40.30.10">
    <property type="entry name" value="Glutaredoxin"/>
    <property type="match status" value="1"/>
</dbReference>
<feature type="domain" description="Thioredoxin" evidence="3">
    <location>
        <begin position="73"/>
        <end position="222"/>
    </location>
</feature>
<evidence type="ECO:0000313" key="4">
    <source>
        <dbReference type="Proteomes" id="UP000515160"/>
    </source>
</evidence>
<proteinExistence type="predicted"/>
<dbReference type="SUPFAM" id="SSF101898">
    <property type="entry name" value="NHL repeat"/>
    <property type="match status" value="1"/>
</dbReference>
<organism evidence="4 5">
    <name type="scientific">Drosophila albomicans</name>
    <name type="common">Fruit fly</name>
    <dbReference type="NCBI Taxonomy" id="7291"/>
    <lineage>
        <taxon>Eukaryota</taxon>
        <taxon>Metazoa</taxon>
        <taxon>Ecdysozoa</taxon>
        <taxon>Arthropoda</taxon>
        <taxon>Hexapoda</taxon>
        <taxon>Insecta</taxon>
        <taxon>Pterygota</taxon>
        <taxon>Neoptera</taxon>
        <taxon>Endopterygota</taxon>
        <taxon>Diptera</taxon>
        <taxon>Brachycera</taxon>
        <taxon>Muscomorpha</taxon>
        <taxon>Ephydroidea</taxon>
        <taxon>Drosophilidae</taxon>
        <taxon>Drosophila</taxon>
    </lineage>
</organism>
<dbReference type="Gene3D" id="2.120.10.30">
    <property type="entry name" value="TolB, C-terminal domain"/>
    <property type="match status" value="2"/>
</dbReference>
<sequence>MCSFLNDLFCHFWCWVLKIFTNHNMDCTDDLTAIDIVTFITDELQQNYRNSSGPNKAKVFQEFLERWDSKDNSIAKVKALQFDFESDLDWFNVSRPLSIANLRGKVVLLDFFTYCCINCMHVLPELRALEERFPVEAGFVVVGVHSPKFENERTAANILSAAQRYGIKHPIVNDSKSALWRALSIRCWPSLFVLSPDGYPMLLLMGEGHGEFLHDFVGAALSYFDARQKIEHVSLPLQLSTDLQPASHLRFPAKIARLSNRYAIADAGNNRVLVVSESGVVEHKIGGLEAGFVDGNLLAARFNNPQGVTFLDEHTLIVADTDNHALRQISLQKGSVETLAGTGQQGNERVGGKLGQLQPISSPWDVAVFRTRDMDMSFHVDELNVPEKTIVLIAMAGTHQIWGYFPEGIIWWKFKKFEPRCCVSLIGNGLEENRNNSYPQNAAFAQPSGLALSKDFLFIADSESSSIRKASLVDGKVMAVVGGDRNPQNLFAFGDEDGKLYNAKLQHPLGVAYNHSDHKVYVADTYNHKIKVINTETNVITSLVIKNQEDNSVLSFREPSGLCIDSSGKQLLVADTNNHTIHIIDLATLTARRFVLDFNQLTSSTSEIDAPLGAARSSGLQLLKQLPLLKHSSSTLQFVIKLSPELKYTPEAPQKWTVKRISPALELKQTNGVLSDGKCTLQVKRLKPVEDSKDVLAIEFSLSLCDAHSCLIKRFSVSIDSEAAVAGEDGGTLNTEIGITVNHSNISL</sequence>
<dbReference type="InterPro" id="IPR011042">
    <property type="entry name" value="6-blade_b-propeller_TolB-like"/>
</dbReference>
<evidence type="ECO:0000313" key="5">
    <source>
        <dbReference type="RefSeq" id="XP_034101384.2"/>
    </source>
</evidence>
<reference evidence="5" key="1">
    <citation type="submission" date="2025-08" db="UniProtKB">
        <authorList>
            <consortium name="RefSeq"/>
        </authorList>
    </citation>
    <scope>IDENTIFICATION</scope>
    <source>
        <strain evidence="5">15112-1751.03</strain>
        <tissue evidence="5">Whole Adult</tissue>
    </source>
</reference>
<dbReference type="Pfam" id="PF01436">
    <property type="entry name" value="NHL"/>
    <property type="match status" value="3"/>
</dbReference>
<dbReference type="CDD" id="cd14951">
    <property type="entry name" value="NHL-2_like"/>
    <property type="match status" value="1"/>
</dbReference>
<dbReference type="PROSITE" id="PS51125">
    <property type="entry name" value="NHL"/>
    <property type="match status" value="1"/>
</dbReference>
<accession>A0A6P8WCK7</accession>
<dbReference type="PANTHER" id="PTHR46388:SF2">
    <property type="entry name" value="NHL REPEAT-CONTAINING PROTEIN 2"/>
    <property type="match status" value="1"/>
</dbReference>
<dbReference type="Pfam" id="PF13905">
    <property type="entry name" value="Thioredoxin_8"/>
    <property type="match status" value="1"/>
</dbReference>
<evidence type="ECO:0000256" key="1">
    <source>
        <dbReference type="ARBA" id="ARBA00022737"/>
    </source>
</evidence>
<dbReference type="Proteomes" id="UP000515160">
    <property type="component" value="Chromosome 2L"/>
</dbReference>
<dbReference type="RefSeq" id="XP_034101384.2">
    <property type="nucleotide sequence ID" value="XM_034245493.2"/>
</dbReference>
<dbReference type="GeneID" id="117566043"/>
<dbReference type="PANTHER" id="PTHR46388">
    <property type="entry name" value="NHL REPEAT-CONTAINING PROTEIN 2"/>
    <property type="match status" value="1"/>
</dbReference>
<keyword evidence="4" id="KW-1185">Reference proteome</keyword>
<feature type="repeat" description="NHL" evidence="2">
    <location>
        <begin position="505"/>
        <end position="536"/>
    </location>
</feature>
<keyword evidence="1" id="KW-0677">Repeat</keyword>
<dbReference type="PROSITE" id="PS51352">
    <property type="entry name" value="THIOREDOXIN_2"/>
    <property type="match status" value="1"/>
</dbReference>
<protein>
    <submittedName>
        <fullName evidence="5">NHL repeat-containing protein 2</fullName>
    </submittedName>
</protein>
<dbReference type="AlphaFoldDB" id="A0A6P8WCK7"/>
<dbReference type="CDD" id="cd03012">
    <property type="entry name" value="TlpA_like_DipZ_like"/>
    <property type="match status" value="1"/>
</dbReference>
<dbReference type="SUPFAM" id="SSF52833">
    <property type="entry name" value="Thioredoxin-like"/>
    <property type="match status" value="1"/>
</dbReference>
<dbReference type="InterPro" id="IPR013766">
    <property type="entry name" value="Thioredoxin_domain"/>
</dbReference>
<dbReference type="OrthoDB" id="273823at2759"/>
<evidence type="ECO:0000256" key="2">
    <source>
        <dbReference type="PROSITE-ProRule" id="PRU00504"/>
    </source>
</evidence>
<dbReference type="InterPro" id="IPR045302">
    <property type="entry name" value="NHL2_NHL_rpt_dom"/>
</dbReference>